<comment type="caution">
    <text evidence="2">The sequence shown here is derived from an EMBL/GenBank/DDBJ whole genome shotgun (WGS) entry which is preliminary data.</text>
</comment>
<evidence type="ECO:0000256" key="1">
    <source>
        <dbReference type="SAM" id="Phobius"/>
    </source>
</evidence>
<keyword evidence="1" id="KW-0472">Membrane</keyword>
<reference evidence="2" key="1">
    <citation type="submission" date="2016-11" db="EMBL/GenBank/DDBJ databases">
        <title>The genome of Nicotiana attenuata.</title>
        <authorList>
            <person name="Xu S."/>
            <person name="Brockmoeller T."/>
            <person name="Gaquerel E."/>
            <person name="Navarro A."/>
            <person name="Kuhl H."/>
            <person name="Gase K."/>
            <person name="Ling Z."/>
            <person name="Zhou W."/>
            <person name="Kreitzer C."/>
            <person name="Stanke M."/>
            <person name="Tang H."/>
            <person name="Lyons E."/>
            <person name="Pandey P."/>
            <person name="Pandey S.P."/>
            <person name="Timmermann B."/>
            <person name="Baldwin I.T."/>
        </authorList>
    </citation>
    <scope>NUCLEOTIDE SEQUENCE [LARGE SCALE GENOMIC DNA]</scope>
    <source>
        <strain evidence="2">UT</strain>
    </source>
</reference>
<feature type="transmembrane region" description="Helical" evidence="1">
    <location>
        <begin position="42"/>
        <end position="67"/>
    </location>
</feature>
<keyword evidence="3" id="KW-1185">Reference proteome</keyword>
<sequence length="103" mass="12372">MKMNRAGRYRCSKFSNENAARSTSTEARIRRSGPLFSLSSSVIVFFFRFQILNFYFSFLNFSCYYLARFQKWRGVRSCRRPGEWLRFGRFGFGGREVRVFWRG</sequence>
<evidence type="ECO:0000313" key="3">
    <source>
        <dbReference type="Proteomes" id="UP000187609"/>
    </source>
</evidence>
<keyword evidence="1" id="KW-0812">Transmembrane</keyword>
<protein>
    <submittedName>
        <fullName evidence="2">Uncharacterized protein</fullName>
    </submittedName>
</protein>
<keyword evidence="1" id="KW-1133">Transmembrane helix</keyword>
<accession>A0A1J6I3C9</accession>
<organism evidence="2 3">
    <name type="scientific">Nicotiana attenuata</name>
    <name type="common">Coyote tobacco</name>
    <dbReference type="NCBI Taxonomy" id="49451"/>
    <lineage>
        <taxon>Eukaryota</taxon>
        <taxon>Viridiplantae</taxon>
        <taxon>Streptophyta</taxon>
        <taxon>Embryophyta</taxon>
        <taxon>Tracheophyta</taxon>
        <taxon>Spermatophyta</taxon>
        <taxon>Magnoliopsida</taxon>
        <taxon>eudicotyledons</taxon>
        <taxon>Gunneridae</taxon>
        <taxon>Pentapetalae</taxon>
        <taxon>asterids</taxon>
        <taxon>lamiids</taxon>
        <taxon>Solanales</taxon>
        <taxon>Solanaceae</taxon>
        <taxon>Nicotianoideae</taxon>
        <taxon>Nicotianeae</taxon>
        <taxon>Nicotiana</taxon>
    </lineage>
</organism>
<proteinExistence type="predicted"/>
<evidence type="ECO:0000313" key="2">
    <source>
        <dbReference type="EMBL" id="OIS99025.1"/>
    </source>
</evidence>
<dbReference type="AlphaFoldDB" id="A0A1J6I3C9"/>
<dbReference type="Gramene" id="OIS99025">
    <property type="protein sequence ID" value="OIS99025"/>
    <property type="gene ID" value="A4A49_62667"/>
</dbReference>
<name>A0A1J6I3C9_NICAT</name>
<dbReference type="EMBL" id="MJEQ01037190">
    <property type="protein sequence ID" value="OIS99025.1"/>
    <property type="molecule type" value="Genomic_DNA"/>
</dbReference>
<dbReference type="Proteomes" id="UP000187609">
    <property type="component" value="Unassembled WGS sequence"/>
</dbReference>
<gene>
    <name evidence="2" type="ORF">A4A49_62667</name>
</gene>